<dbReference type="SUPFAM" id="SSF53955">
    <property type="entry name" value="Lysozyme-like"/>
    <property type="match status" value="1"/>
</dbReference>
<keyword evidence="6" id="KW-0645">Protease</keyword>
<dbReference type="Gene3D" id="3.40.710.10">
    <property type="entry name" value="DD-peptidase/beta-lactamase superfamily"/>
    <property type="match status" value="1"/>
</dbReference>
<dbReference type="GO" id="GO:0009002">
    <property type="term" value="F:serine-type D-Ala-D-Ala carboxypeptidase activity"/>
    <property type="evidence" value="ECO:0007669"/>
    <property type="project" value="UniProtKB-EC"/>
</dbReference>
<feature type="domain" description="Glycosyl transferase family 51" evidence="19">
    <location>
        <begin position="64"/>
        <end position="229"/>
    </location>
</feature>
<accession>A0A9D1CZ55</accession>
<proteinExistence type="inferred from homology"/>
<evidence type="ECO:0000259" key="18">
    <source>
        <dbReference type="Pfam" id="PF00905"/>
    </source>
</evidence>
<evidence type="ECO:0000256" key="10">
    <source>
        <dbReference type="ARBA" id="ARBA00022960"/>
    </source>
</evidence>
<dbReference type="GO" id="GO:0006508">
    <property type="term" value="P:proteolysis"/>
    <property type="evidence" value="ECO:0007669"/>
    <property type="project" value="UniProtKB-KW"/>
</dbReference>
<reference evidence="20" key="2">
    <citation type="journal article" date="2021" name="PeerJ">
        <title>Extensive microbial diversity within the chicken gut microbiome revealed by metagenomics and culture.</title>
        <authorList>
            <person name="Gilroy R."/>
            <person name="Ravi A."/>
            <person name="Getino M."/>
            <person name="Pursley I."/>
            <person name="Horton D.L."/>
            <person name="Alikhan N.F."/>
            <person name="Baker D."/>
            <person name="Gharbi K."/>
            <person name="Hall N."/>
            <person name="Watson M."/>
            <person name="Adriaenssens E.M."/>
            <person name="Foster-Nyarko E."/>
            <person name="Jarju S."/>
            <person name="Secka A."/>
            <person name="Antonio M."/>
            <person name="Oren A."/>
            <person name="Chaudhuri R.R."/>
            <person name="La Ragione R."/>
            <person name="Hildebrand F."/>
            <person name="Pallen M.J."/>
        </authorList>
    </citation>
    <scope>NUCLEOTIDE SEQUENCE</scope>
    <source>
        <strain evidence="20">CHK147-3167</strain>
    </source>
</reference>
<protein>
    <submittedName>
        <fullName evidence="20">Penicillin-binding protein</fullName>
    </submittedName>
</protein>
<evidence type="ECO:0000256" key="8">
    <source>
        <dbReference type="ARBA" id="ARBA00022679"/>
    </source>
</evidence>
<dbReference type="PANTHER" id="PTHR32282:SF11">
    <property type="entry name" value="PENICILLIN-BINDING PROTEIN 1B"/>
    <property type="match status" value="1"/>
</dbReference>
<dbReference type="PANTHER" id="PTHR32282">
    <property type="entry name" value="BINDING PROTEIN TRANSPEPTIDASE, PUTATIVE-RELATED"/>
    <property type="match status" value="1"/>
</dbReference>
<dbReference type="FunFam" id="1.10.3810.10:FF:000001">
    <property type="entry name" value="Penicillin-binding protein 1A"/>
    <property type="match status" value="1"/>
</dbReference>
<evidence type="ECO:0000256" key="13">
    <source>
        <dbReference type="ARBA" id="ARBA00023268"/>
    </source>
</evidence>
<evidence type="ECO:0000256" key="15">
    <source>
        <dbReference type="ARBA" id="ARBA00034000"/>
    </source>
</evidence>
<keyword evidence="5" id="KW-0121">Carboxypeptidase</keyword>
<dbReference type="GO" id="GO:0005886">
    <property type="term" value="C:plasma membrane"/>
    <property type="evidence" value="ECO:0007669"/>
    <property type="project" value="UniProtKB-SubCell"/>
</dbReference>
<evidence type="ECO:0000256" key="9">
    <source>
        <dbReference type="ARBA" id="ARBA00022801"/>
    </source>
</evidence>
<comment type="catalytic activity">
    <reaction evidence="16">
        <text>[GlcNAc-(1-&gt;4)-Mur2Ac(oyl-L-Ala-gamma-D-Glu-L-Lys-D-Ala-D-Ala)](n)-di-trans,octa-cis-undecaprenyl diphosphate + beta-D-GlcNAc-(1-&gt;4)-Mur2Ac(oyl-L-Ala-gamma-D-Glu-L-Lys-D-Ala-D-Ala)-di-trans,octa-cis-undecaprenyl diphosphate = [GlcNAc-(1-&gt;4)-Mur2Ac(oyl-L-Ala-gamma-D-Glu-L-Lys-D-Ala-D-Ala)](n+1)-di-trans,octa-cis-undecaprenyl diphosphate + di-trans,octa-cis-undecaprenyl diphosphate + H(+)</text>
        <dbReference type="Rhea" id="RHEA:23708"/>
        <dbReference type="Rhea" id="RHEA-COMP:9602"/>
        <dbReference type="Rhea" id="RHEA-COMP:9603"/>
        <dbReference type="ChEBI" id="CHEBI:15378"/>
        <dbReference type="ChEBI" id="CHEBI:58405"/>
        <dbReference type="ChEBI" id="CHEBI:60033"/>
        <dbReference type="ChEBI" id="CHEBI:78435"/>
        <dbReference type="EC" id="2.4.99.28"/>
    </reaction>
</comment>
<dbReference type="AlphaFoldDB" id="A0A9D1CZ55"/>
<evidence type="ECO:0000256" key="4">
    <source>
        <dbReference type="ARBA" id="ARBA00022475"/>
    </source>
</evidence>
<dbReference type="Pfam" id="PF00912">
    <property type="entry name" value="Transgly"/>
    <property type="match status" value="1"/>
</dbReference>
<evidence type="ECO:0000256" key="5">
    <source>
        <dbReference type="ARBA" id="ARBA00022645"/>
    </source>
</evidence>
<evidence type="ECO:0000256" key="7">
    <source>
        <dbReference type="ARBA" id="ARBA00022676"/>
    </source>
</evidence>
<keyword evidence="14" id="KW-0961">Cell wall biogenesis/degradation</keyword>
<keyword evidence="10" id="KW-0133">Cell shape</keyword>
<evidence type="ECO:0000256" key="16">
    <source>
        <dbReference type="ARBA" id="ARBA00049902"/>
    </source>
</evidence>
<comment type="caution">
    <text evidence="20">The sequence shown here is derived from an EMBL/GenBank/DDBJ whole genome shotgun (WGS) entry which is preliminary data.</text>
</comment>
<dbReference type="Pfam" id="PF00905">
    <property type="entry name" value="Transpeptidase"/>
    <property type="match status" value="1"/>
</dbReference>
<dbReference type="GO" id="GO:0071555">
    <property type="term" value="P:cell wall organization"/>
    <property type="evidence" value="ECO:0007669"/>
    <property type="project" value="UniProtKB-KW"/>
</dbReference>
<keyword evidence="17" id="KW-1133">Transmembrane helix</keyword>
<dbReference type="Proteomes" id="UP000886786">
    <property type="component" value="Unassembled WGS sequence"/>
</dbReference>
<dbReference type="GO" id="GO:0008360">
    <property type="term" value="P:regulation of cell shape"/>
    <property type="evidence" value="ECO:0007669"/>
    <property type="project" value="UniProtKB-KW"/>
</dbReference>
<gene>
    <name evidence="20" type="ORF">IAB27_06795</name>
</gene>
<comment type="subcellular location">
    <subcellularLocation>
        <location evidence="1">Cell membrane</location>
    </subcellularLocation>
</comment>
<keyword evidence="17" id="KW-0812">Transmembrane</keyword>
<dbReference type="InterPro" id="IPR036950">
    <property type="entry name" value="PBP_transglycosylase"/>
</dbReference>
<dbReference type="EMBL" id="DVFV01000117">
    <property type="protein sequence ID" value="HIQ91309.1"/>
    <property type="molecule type" value="Genomic_DNA"/>
</dbReference>
<evidence type="ECO:0000256" key="11">
    <source>
        <dbReference type="ARBA" id="ARBA00022984"/>
    </source>
</evidence>
<keyword evidence="13" id="KW-0511">Multifunctional enzyme</keyword>
<evidence type="ECO:0000256" key="2">
    <source>
        <dbReference type="ARBA" id="ARBA00007090"/>
    </source>
</evidence>
<keyword evidence="7" id="KW-0328">Glycosyltransferase</keyword>
<dbReference type="GO" id="GO:0008658">
    <property type="term" value="F:penicillin binding"/>
    <property type="evidence" value="ECO:0007669"/>
    <property type="project" value="InterPro"/>
</dbReference>
<evidence type="ECO:0000256" key="14">
    <source>
        <dbReference type="ARBA" id="ARBA00023316"/>
    </source>
</evidence>
<dbReference type="GO" id="GO:0030288">
    <property type="term" value="C:outer membrane-bounded periplasmic space"/>
    <property type="evidence" value="ECO:0007669"/>
    <property type="project" value="TreeGrafter"/>
</dbReference>
<dbReference type="InterPro" id="IPR012338">
    <property type="entry name" value="Beta-lactam/transpept-like"/>
</dbReference>
<dbReference type="InterPro" id="IPR023346">
    <property type="entry name" value="Lysozyme-like_dom_sf"/>
</dbReference>
<reference evidence="20" key="1">
    <citation type="submission" date="2020-10" db="EMBL/GenBank/DDBJ databases">
        <authorList>
            <person name="Gilroy R."/>
        </authorList>
    </citation>
    <scope>NUCLEOTIDE SEQUENCE</scope>
    <source>
        <strain evidence="20">CHK147-3167</strain>
    </source>
</reference>
<sequence length="660" mass="73707">MKKGKNKEKRKKKKTWLIIVILILIPFIIYGGIYLYAAVQPKLPIGGANGYYFYDSEGKAYDTGATEDWVSLDDISDYLIEATIDTEDKHFYSHQGFDFLRIIKALMINISSGENKQGASTITQQYSKNLFLEFDKTWDRKIKEAFITVRLETHYSKDEILEGYLNTINYGGIFGIENAANYYFNKDAKDLNLAEASMLAGIPKNPSAYSPLANEDKAKARQKIILKAMVDNDDITENEAKAAYNTELVYQKGETQDKSDLVRYYQDAVMEELSTIKSIPSSFLETGGIKIYTNLDTKAQTALEESISKNMTNEEIQMAGVVMDPNTGKVLALTGGMDYNKSQYNRATQAKRQVGSTIKPFLYYSALENGFTPSTTFTSEKTTFSFSGDKTYSPKNYNDKYANGPISLAAAISYSDNIYAVKTHLFLGEDALPNILKRVGIDQKLESVPSLALGAEEIGMMDMMSAYSTLASEGYKTEPYFISKVTDMDGNVLYEYNPNPENVLNKNTVYILNELLTTTYAKEFEDYNVPTCLSIAPKMSRKYAVKSGTTETDNLIFGYNKDVVVGLWSGYDDNKEVSSEDSSNLKNTWVSAIEKYLEGKSDEETWYETPNNVVGVAVDPISGKLATDGNKAKILYYLKGTEPSISDVSLDESVPTVKAT</sequence>
<dbReference type="InterPro" id="IPR001264">
    <property type="entry name" value="Glyco_trans_51"/>
</dbReference>
<evidence type="ECO:0000313" key="21">
    <source>
        <dbReference type="Proteomes" id="UP000886786"/>
    </source>
</evidence>
<keyword evidence="12 17" id="KW-0472">Membrane</keyword>
<evidence type="ECO:0000313" key="20">
    <source>
        <dbReference type="EMBL" id="HIQ91309.1"/>
    </source>
</evidence>
<dbReference type="InterPro" id="IPR001460">
    <property type="entry name" value="PCN-bd_Tpept"/>
</dbReference>
<name>A0A9D1CZ55_9FIRM</name>
<evidence type="ECO:0000256" key="12">
    <source>
        <dbReference type="ARBA" id="ARBA00023136"/>
    </source>
</evidence>
<dbReference type="GO" id="GO:0009252">
    <property type="term" value="P:peptidoglycan biosynthetic process"/>
    <property type="evidence" value="ECO:0007669"/>
    <property type="project" value="UniProtKB-KW"/>
</dbReference>
<evidence type="ECO:0000259" key="19">
    <source>
        <dbReference type="Pfam" id="PF00912"/>
    </source>
</evidence>
<evidence type="ECO:0000256" key="17">
    <source>
        <dbReference type="SAM" id="Phobius"/>
    </source>
</evidence>
<dbReference type="Gene3D" id="1.10.3810.10">
    <property type="entry name" value="Biosynthetic peptidoglycan transglycosylase-like"/>
    <property type="match status" value="1"/>
</dbReference>
<organism evidence="20 21">
    <name type="scientific">Candidatus Coprosoma intestinipullorum</name>
    <dbReference type="NCBI Taxonomy" id="2840752"/>
    <lineage>
        <taxon>Bacteria</taxon>
        <taxon>Bacillati</taxon>
        <taxon>Bacillota</taxon>
        <taxon>Bacillota incertae sedis</taxon>
        <taxon>Candidatus Coprosoma</taxon>
    </lineage>
</organism>
<dbReference type="InterPro" id="IPR050396">
    <property type="entry name" value="Glycosyltr_51/Transpeptidase"/>
</dbReference>
<keyword evidence="8" id="KW-0808">Transferase</keyword>
<dbReference type="SUPFAM" id="SSF56601">
    <property type="entry name" value="beta-lactamase/transpeptidase-like"/>
    <property type="match status" value="1"/>
</dbReference>
<dbReference type="GO" id="GO:0008955">
    <property type="term" value="F:peptidoglycan glycosyltransferase activity"/>
    <property type="evidence" value="ECO:0007669"/>
    <property type="project" value="UniProtKB-EC"/>
</dbReference>
<feature type="domain" description="Penicillin-binding protein transpeptidase" evidence="18">
    <location>
        <begin position="319"/>
        <end position="572"/>
    </location>
</feature>
<comment type="catalytic activity">
    <reaction evidence="15">
        <text>Preferential cleavage: (Ac)2-L-Lys-D-Ala-|-D-Ala. Also transpeptidation of peptidyl-alanyl moieties that are N-acyl substituents of D-alanine.</text>
        <dbReference type="EC" id="3.4.16.4"/>
    </reaction>
</comment>
<keyword evidence="9" id="KW-0378">Hydrolase</keyword>
<evidence type="ECO:0000256" key="6">
    <source>
        <dbReference type="ARBA" id="ARBA00022670"/>
    </source>
</evidence>
<dbReference type="NCBIfam" id="TIGR02074">
    <property type="entry name" value="PBP_1a_fam"/>
    <property type="match status" value="1"/>
</dbReference>
<keyword evidence="4" id="KW-1003">Cell membrane</keyword>
<evidence type="ECO:0000256" key="3">
    <source>
        <dbReference type="ARBA" id="ARBA00007739"/>
    </source>
</evidence>
<evidence type="ECO:0000256" key="1">
    <source>
        <dbReference type="ARBA" id="ARBA00004236"/>
    </source>
</evidence>
<keyword evidence="11" id="KW-0573">Peptidoglycan synthesis</keyword>
<comment type="similarity">
    <text evidence="2">In the C-terminal section; belongs to the transpeptidase family.</text>
</comment>
<comment type="similarity">
    <text evidence="3">In the N-terminal section; belongs to the glycosyltransferase 51 family.</text>
</comment>
<feature type="transmembrane region" description="Helical" evidence="17">
    <location>
        <begin position="16"/>
        <end position="37"/>
    </location>
</feature>